<geneLocation type="plasmid" evidence="1 2">
    <name>p63039</name>
</geneLocation>
<name>A0AAI8G737_9FLAO</name>
<sequence>MTDILNLSSLESSFKEFSVIVERRRNILYNSSDVWLKSDKGYQFDTKTIELDHTLDTLSNLISCLEDWNKSNK</sequence>
<dbReference type="RefSeq" id="WP_058700098.1">
    <property type="nucleotide sequence ID" value="NZ_CP013691.1"/>
</dbReference>
<reference evidence="2" key="1">
    <citation type="journal article" date="2016" name="J. Zhejiang Univ. Sci. B">
        <title>Antibiotic resistance mechanisms of Myroides sp.</title>
        <authorList>
            <person name="Hu S."/>
            <person name="Yuan S."/>
            <person name="Qu H."/>
            <person name="Jiang T."/>
            <person name="Zhou Y."/>
            <person name="Wang M."/>
            <person name="Ming D."/>
        </authorList>
    </citation>
    <scope>NUCLEOTIDE SEQUENCE [LARGE SCALE GENOMIC DNA]</scope>
    <source>
        <strain evidence="2">PR63039</strain>
    </source>
</reference>
<accession>A0AAI8G737</accession>
<dbReference type="Proteomes" id="UP000069030">
    <property type="component" value="Plasmid p63039"/>
</dbReference>
<gene>
    <name evidence="1" type="ORF">AS202_19930</name>
</gene>
<dbReference type="AlphaFoldDB" id="A0AAI8G737"/>
<proteinExistence type="predicted"/>
<dbReference type="KEGG" id="mod:AS202_19930"/>
<keyword evidence="1" id="KW-0614">Plasmid</keyword>
<organism evidence="1 2">
    <name type="scientific">Myroides odoratimimus</name>
    <dbReference type="NCBI Taxonomy" id="76832"/>
    <lineage>
        <taxon>Bacteria</taxon>
        <taxon>Pseudomonadati</taxon>
        <taxon>Bacteroidota</taxon>
        <taxon>Flavobacteriia</taxon>
        <taxon>Flavobacteriales</taxon>
        <taxon>Flavobacteriaceae</taxon>
        <taxon>Myroides</taxon>
    </lineage>
</organism>
<protein>
    <submittedName>
        <fullName evidence="1">Uncharacterized protein</fullName>
    </submittedName>
</protein>
<evidence type="ECO:0000313" key="2">
    <source>
        <dbReference type="Proteomes" id="UP000069030"/>
    </source>
</evidence>
<evidence type="ECO:0000313" key="1">
    <source>
        <dbReference type="EMBL" id="ALU28453.1"/>
    </source>
</evidence>
<dbReference type="EMBL" id="CP013691">
    <property type="protein sequence ID" value="ALU28453.1"/>
    <property type="molecule type" value="Genomic_DNA"/>
</dbReference>